<dbReference type="FunFam" id="1.10.630.10:FF:000018">
    <property type="entry name" value="Cytochrome P450 monooxygenase"/>
    <property type="match status" value="1"/>
</dbReference>
<evidence type="ECO:0000256" key="2">
    <source>
        <dbReference type="ARBA" id="ARBA00022617"/>
    </source>
</evidence>
<dbReference type="InterPro" id="IPR036396">
    <property type="entry name" value="Cyt_P450_sf"/>
</dbReference>
<evidence type="ECO:0000256" key="5">
    <source>
        <dbReference type="ARBA" id="ARBA00023004"/>
    </source>
</evidence>
<dbReference type="AlphaFoldDB" id="A0A4V2G6V4"/>
<evidence type="ECO:0000256" key="4">
    <source>
        <dbReference type="ARBA" id="ARBA00023002"/>
    </source>
</evidence>
<dbReference type="GO" id="GO:0004497">
    <property type="term" value="F:monooxygenase activity"/>
    <property type="evidence" value="ECO:0007669"/>
    <property type="project" value="UniProtKB-KW"/>
</dbReference>
<evidence type="ECO:0000256" key="7">
    <source>
        <dbReference type="RuleBase" id="RU000461"/>
    </source>
</evidence>
<organism evidence="8 9">
    <name type="scientific">Krasilnikovia cinnamomea</name>
    <dbReference type="NCBI Taxonomy" id="349313"/>
    <lineage>
        <taxon>Bacteria</taxon>
        <taxon>Bacillati</taxon>
        <taxon>Actinomycetota</taxon>
        <taxon>Actinomycetes</taxon>
        <taxon>Micromonosporales</taxon>
        <taxon>Micromonosporaceae</taxon>
        <taxon>Krasilnikovia</taxon>
    </lineage>
</organism>
<dbReference type="SUPFAM" id="SSF48264">
    <property type="entry name" value="Cytochrome P450"/>
    <property type="match status" value="1"/>
</dbReference>
<proteinExistence type="inferred from homology"/>
<dbReference type="CDD" id="cd11031">
    <property type="entry name" value="Cyp158A-like"/>
    <property type="match status" value="1"/>
</dbReference>
<dbReference type="Pfam" id="PF00067">
    <property type="entry name" value="p450"/>
    <property type="match status" value="1"/>
</dbReference>
<keyword evidence="2 7" id="KW-0349">Heme</keyword>
<gene>
    <name evidence="8" type="ORF">EV385_1951</name>
</gene>
<dbReference type="Gene3D" id="1.10.630.10">
    <property type="entry name" value="Cytochrome P450"/>
    <property type="match status" value="1"/>
</dbReference>
<comment type="similarity">
    <text evidence="1 7">Belongs to the cytochrome P450 family.</text>
</comment>
<evidence type="ECO:0000313" key="8">
    <source>
        <dbReference type="EMBL" id="RZU50186.1"/>
    </source>
</evidence>
<dbReference type="PRINTS" id="PR00359">
    <property type="entry name" value="BP450"/>
</dbReference>
<dbReference type="InterPro" id="IPR002397">
    <property type="entry name" value="Cyt_P450_B"/>
</dbReference>
<dbReference type="Proteomes" id="UP000292564">
    <property type="component" value="Unassembled WGS sequence"/>
</dbReference>
<dbReference type="GO" id="GO:0017000">
    <property type="term" value="P:antibiotic biosynthetic process"/>
    <property type="evidence" value="ECO:0007669"/>
    <property type="project" value="UniProtKB-ARBA"/>
</dbReference>
<dbReference type="PRINTS" id="PR00385">
    <property type="entry name" value="P450"/>
</dbReference>
<reference evidence="8 9" key="1">
    <citation type="submission" date="2019-02" db="EMBL/GenBank/DDBJ databases">
        <title>Sequencing the genomes of 1000 actinobacteria strains.</title>
        <authorList>
            <person name="Klenk H.-P."/>
        </authorList>
    </citation>
    <scope>NUCLEOTIDE SEQUENCE [LARGE SCALE GENOMIC DNA]</scope>
    <source>
        <strain evidence="8 9">DSM 45162</strain>
    </source>
</reference>
<keyword evidence="9" id="KW-1185">Reference proteome</keyword>
<dbReference type="InterPro" id="IPR017972">
    <property type="entry name" value="Cyt_P450_CS"/>
</dbReference>
<dbReference type="InterPro" id="IPR001128">
    <property type="entry name" value="Cyt_P450"/>
</dbReference>
<comment type="caution">
    <text evidence="8">The sequence shown here is derived from an EMBL/GenBank/DDBJ whole genome shotgun (WGS) entry which is preliminary data.</text>
</comment>
<evidence type="ECO:0000256" key="3">
    <source>
        <dbReference type="ARBA" id="ARBA00022723"/>
    </source>
</evidence>
<sequence length="405" mass="44811">MAGPSAAPEAPIPFPFPPAPSIFHPQPELAELRQHHPVVQVQLPDGKTAWLVTRYEDVRQVLIDPRFSRAAATGPDVPDVGLGQAAADSILSLDPPDHTRLRRLVAGAFTARRVEALRPRVTKLVDELIDRLLTLPQPADLVENFSLPLPIQVICELLGVPTADRHQFREWSDTVMSDLSRDPKEIDAALDQLGEYFGRLIASKRARPDDDLMTALIAARDEQDRLTEPELVRLCYTLLVAGHETTANQINMFLLTLHEYPEQRDRLRDRPETIPQAVEELMRFVQLGSGGAGLPRVTTEDVELSGVRIPAGSAVFPVMSSANRDPAAMADPDRLDVTRSQTAHLGFGAGPHHCLGAQLARLELQEALRGLLTRLPDMRIAVPVEELPFKEGMLLNSLRTLPVRW</sequence>
<dbReference type="PANTHER" id="PTHR46696">
    <property type="entry name" value="P450, PUTATIVE (EUROFUNG)-RELATED"/>
    <property type="match status" value="1"/>
</dbReference>
<evidence type="ECO:0000256" key="6">
    <source>
        <dbReference type="ARBA" id="ARBA00023033"/>
    </source>
</evidence>
<accession>A0A4V2G6V4</accession>
<dbReference type="EMBL" id="SHKY01000001">
    <property type="protein sequence ID" value="RZU50186.1"/>
    <property type="molecule type" value="Genomic_DNA"/>
</dbReference>
<protein>
    <submittedName>
        <fullName evidence="8">Cytochrome P450</fullName>
    </submittedName>
</protein>
<evidence type="ECO:0000313" key="9">
    <source>
        <dbReference type="Proteomes" id="UP000292564"/>
    </source>
</evidence>
<dbReference type="GO" id="GO:0016705">
    <property type="term" value="F:oxidoreductase activity, acting on paired donors, with incorporation or reduction of molecular oxygen"/>
    <property type="evidence" value="ECO:0007669"/>
    <property type="project" value="InterPro"/>
</dbReference>
<keyword evidence="4 7" id="KW-0560">Oxidoreductase</keyword>
<keyword evidence="5 7" id="KW-0408">Iron</keyword>
<dbReference type="RefSeq" id="WP_242624799.1">
    <property type="nucleotide sequence ID" value="NZ_SHKY01000001.1"/>
</dbReference>
<dbReference type="PROSITE" id="PS00086">
    <property type="entry name" value="CYTOCHROME_P450"/>
    <property type="match status" value="1"/>
</dbReference>
<evidence type="ECO:0000256" key="1">
    <source>
        <dbReference type="ARBA" id="ARBA00010617"/>
    </source>
</evidence>
<dbReference type="PANTHER" id="PTHR46696:SF1">
    <property type="entry name" value="CYTOCHROME P450 YJIB-RELATED"/>
    <property type="match status" value="1"/>
</dbReference>
<name>A0A4V2G6V4_9ACTN</name>
<dbReference type="GO" id="GO:0020037">
    <property type="term" value="F:heme binding"/>
    <property type="evidence" value="ECO:0007669"/>
    <property type="project" value="InterPro"/>
</dbReference>
<keyword evidence="3 7" id="KW-0479">Metal-binding</keyword>
<keyword evidence="6 7" id="KW-0503">Monooxygenase</keyword>
<dbReference type="GO" id="GO:0005506">
    <property type="term" value="F:iron ion binding"/>
    <property type="evidence" value="ECO:0007669"/>
    <property type="project" value="InterPro"/>
</dbReference>